<proteinExistence type="inferred from homology"/>
<dbReference type="GO" id="GO:0005506">
    <property type="term" value="F:iron ion binding"/>
    <property type="evidence" value="ECO:0007669"/>
    <property type="project" value="InterPro"/>
</dbReference>
<reference evidence="3" key="1">
    <citation type="submission" date="2023-03" db="EMBL/GenBank/DDBJ databases">
        <title>Multiphase analysis and comparison of six strains from genera Psychromarinibacter, Lutimaribacter, and Maritimibacter, including a novel species: Psychromarinibacter sediminicola sp. nov.</title>
        <authorList>
            <person name="Wang Y.-H."/>
            <person name="Ye M.-Q."/>
            <person name="Du Z.-J."/>
        </authorList>
    </citation>
    <scope>NUCLEOTIDE SEQUENCE</scope>
    <source>
        <strain evidence="3">C21-152</strain>
    </source>
</reference>
<comment type="similarity">
    <text evidence="1 2">Belongs to the cytochrome P450 family.</text>
</comment>
<dbReference type="Pfam" id="PF00067">
    <property type="entry name" value="p450"/>
    <property type="match status" value="1"/>
</dbReference>
<organism evidence="3 4">
    <name type="scientific">Psychromarinibacter sediminicola</name>
    <dbReference type="NCBI Taxonomy" id="3033385"/>
    <lineage>
        <taxon>Bacteria</taxon>
        <taxon>Pseudomonadati</taxon>
        <taxon>Pseudomonadota</taxon>
        <taxon>Alphaproteobacteria</taxon>
        <taxon>Rhodobacterales</taxon>
        <taxon>Paracoccaceae</taxon>
        <taxon>Psychromarinibacter</taxon>
    </lineage>
</organism>
<dbReference type="GO" id="GO:0004497">
    <property type="term" value="F:monooxygenase activity"/>
    <property type="evidence" value="ECO:0007669"/>
    <property type="project" value="UniProtKB-KW"/>
</dbReference>
<keyword evidence="2" id="KW-0349">Heme</keyword>
<evidence type="ECO:0000313" key="4">
    <source>
        <dbReference type="Proteomes" id="UP001220964"/>
    </source>
</evidence>
<dbReference type="PRINTS" id="PR00359">
    <property type="entry name" value="BP450"/>
</dbReference>
<dbReference type="GO" id="GO:0020037">
    <property type="term" value="F:heme binding"/>
    <property type="evidence" value="ECO:0007669"/>
    <property type="project" value="InterPro"/>
</dbReference>
<evidence type="ECO:0000256" key="2">
    <source>
        <dbReference type="RuleBase" id="RU000461"/>
    </source>
</evidence>
<dbReference type="Gene3D" id="1.10.630.10">
    <property type="entry name" value="Cytochrome P450"/>
    <property type="match status" value="1"/>
</dbReference>
<keyword evidence="2" id="KW-0408">Iron</keyword>
<keyword evidence="2" id="KW-0479">Metal-binding</keyword>
<dbReference type="RefSeq" id="WP_275569060.1">
    <property type="nucleotide sequence ID" value="NZ_JARGYC010000067.1"/>
</dbReference>
<keyword evidence="4" id="KW-1185">Reference proteome</keyword>
<dbReference type="Proteomes" id="UP001220964">
    <property type="component" value="Unassembled WGS sequence"/>
</dbReference>
<accession>A0AAE3NVM2</accession>
<dbReference type="InterPro" id="IPR017972">
    <property type="entry name" value="Cyt_P450_CS"/>
</dbReference>
<dbReference type="EMBL" id="JARGYC010000067">
    <property type="protein sequence ID" value="MDF0602936.1"/>
    <property type="molecule type" value="Genomic_DNA"/>
</dbReference>
<dbReference type="InterPro" id="IPR036396">
    <property type="entry name" value="Cyt_P450_sf"/>
</dbReference>
<name>A0AAE3NVM2_9RHOB</name>
<evidence type="ECO:0000313" key="3">
    <source>
        <dbReference type="EMBL" id="MDF0602936.1"/>
    </source>
</evidence>
<sequence length="386" mass="42538">MSTAPVYNIDPAAFLADPYPDLAKMRADGPVWQVPQLGATLFVRRDDIFEQEKRIDVFSSYQPEGLMTVLMGENMMRKDGPDHAAERKATFPAFSPRTVRDSWTAQFRARTQEVLDRLAPKGGCDLVADYAMPVSAEALKAITGLANMDWREMDRVSQGMIDGIANYGGDPSVEAHCHDCTASIDAHIDARLEELRDHPDTSLLSVQVEAGLPMDSVRANVKLAISGGQNEPRDAIAGAAWALLTHPEQLAMIRDGSATWRDAFEEYARWISPIGMSPRRVARADTVQKVAFEPEERVFFMFGSGNRDERVFDAPEVFDITRDTGPSLAFGAGPHFCAGAAASRAMISEVALPMLFDRFPDLAIDGEVPFAGWAFRGPLKMPVRWS</sequence>
<dbReference type="PANTHER" id="PTHR46696:SF1">
    <property type="entry name" value="CYTOCHROME P450 YJIB-RELATED"/>
    <property type="match status" value="1"/>
</dbReference>
<gene>
    <name evidence="3" type="ORF">P1J78_19510</name>
</gene>
<dbReference type="GO" id="GO:0016705">
    <property type="term" value="F:oxidoreductase activity, acting on paired donors, with incorporation or reduction of molecular oxygen"/>
    <property type="evidence" value="ECO:0007669"/>
    <property type="project" value="InterPro"/>
</dbReference>
<dbReference type="InterPro" id="IPR002397">
    <property type="entry name" value="Cyt_P450_B"/>
</dbReference>
<keyword evidence="2" id="KW-0560">Oxidoreductase</keyword>
<dbReference type="SUPFAM" id="SSF48264">
    <property type="entry name" value="Cytochrome P450"/>
    <property type="match status" value="1"/>
</dbReference>
<dbReference type="AlphaFoldDB" id="A0AAE3NVM2"/>
<comment type="caution">
    <text evidence="3">The sequence shown here is derived from an EMBL/GenBank/DDBJ whole genome shotgun (WGS) entry which is preliminary data.</text>
</comment>
<dbReference type="PANTHER" id="PTHR46696">
    <property type="entry name" value="P450, PUTATIVE (EUROFUNG)-RELATED"/>
    <property type="match status" value="1"/>
</dbReference>
<protein>
    <submittedName>
        <fullName evidence="3">Cytochrome P450</fullName>
    </submittedName>
</protein>
<dbReference type="PROSITE" id="PS00086">
    <property type="entry name" value="CYTOCHROME_P450"/>
    <property type="match status" value="1"/>
</dbReference>
<dbReference type="InterPro" id="IPR001128">
    <property type="entry name" value="Cyt_P450"/>
</dbReference>
<keyword evidence="2" id="KW-0503">Monooxygenase</keyword>
<evidence type="ECO:0000256" key="1">
    <source>
        <dbReference type="ARBA" id="ARBA00010617"/>
    </source>
</evidence>